<dbReference type="AlphaFoldDB" id="A0ABD4TLX0"/>
<name>A0ABD4TLX0_9EURY</name>
<dbReference type="EMBL" id="VOTZ01000030">
    <property type="protein sequence ID" value="MCQ1539426.1"/>
    <property type="molecule type" value="Genomic_DNA"/>
</dbReference>
<keyword evidence="2" id="KW-1185">Reference proteome</keyword>
<proteinExistence type="predicted"/>
<comment type="caution">
    <text evidence="1">The sequence shown here is derived from an EMBL/GenBank/DDBJ whole genome shotgun (WGS) entry which is preliminary data.</text>
</comment>
<evidence type="ECO:0000313" key="2">
    <source>
        <dbReference type="Proteomes" id="UP001524383"/>
    </source>
</evidence>
<organism evidence="1 2">
    <name type="scientific">Methanocalculus taiwanensis</name>
    <dbReference type="NCBI Taxonomy" id="106207"/>
    <lineage>
        <taxon>Archaea</taxon>
        <taxon>Methanobacteriati</taxon>
        <taxon>Methanobacteriota</taxon>
        <taxon>Stenosarchaea group</taxon>
        <taxon>Methanomicrobia</taxon>
        <taxon>Methanomicrobiales</taxon>
        <taxon>Methanocalculaceae</taxon>
        <taxon>Methanocalculus</taxon>
    </lineage>
</organism>
<protein>
    <recommendedName>
        <fullName evidence="3">Methyltransferase</fullName>
    </recommendedName>
</protein>
<reference evidence="1 2" key="1">
    <citation type="submission" date="2019-08" db="EMBL/GenBank/DDBJ databases">
        <authorList>
            <person name="Chen S.-C."/>
            <person name="Lai M.-C."/>
            <person name="You Y.-T."/>
        </authorList>
    </citation>
    <scope>NUCLEOTIDE SEQUENCE [LARGE SCALE GENOMIC DNA]</scope>
    <source>
        <strain evidence="1 2">P2F9704a</strain>
    </source>
</reference>
<gene>
    <name evidence="1" type="ORF">FTO68_10595</name>
</gene>
<accession>A0ABD4TLX0</accession>
<dbReference type="RefSeq" id="WP_255333395.1">
    <property type="nucleotide sequence ID" value="NZ_VOTZ01000030.1"/>
</dbReference>
<dbReference type="Proteomes" id="UP001524383">
    <property type="component" value="Unassembled WGS sequence"/>
</dbReference>
<evidence type="ECO:0008006" key="3">
    <source>
        <dbReference type="Google" id="ProtNLM"/>
    </source>
</evidence>
<dbReference type="Gene3D" id="3.40.50.150">
    <property type="entry name" value="Vaccinia Virus protein VP39"/>
    <property type="match status" value="1"/>
</dbReference>
<sequence length="342" mass="37944">MKCPVCGDDCVSDAFDIINTMETIFSPCPRCRGRHLDKKSPPPDYVPPDTCSCGKRFIDDVYAVMYRIGVEEGDLTGTEPLKEVGTPLIHPGFVMHEAPYLPRHSLVLLTDQFSRKTAERIITEVPEVRGVIQDNHIVPGITDPDSDEPPLTHTLLAGCDVRANIFSTQVGPIVIYKQSSMMHIEFPRPVNPKIISVDRKIFSKRPKIFVDACCGAGTLGIVAARLGVQHLILNDAWYAAAFWAAFNLKVNHAYLGIDDVEIFESYNAMAETQKRSEPRLVATARGSVSAEVYQGDFRLLSPYIPEGNVLAVIDLFDKASRDMVEGTINEWKAKNHGDVFIP</sequence>
<dbReference type="SUPFAM" id="SSF53335">
    <property type="entry name" value="S-adenosyl-L-methionine-dependent methyltransferases"/>
    <property type="match status" value="1"/>
</dbReference>
<dbReference type="InterPro" id="IPR029063">
    <property type="entry name" value="SAM-dependent_MTases_sf"/>
</dbReference>
<evidence type="ECO:0000313" key="1">
    <source>
        <dbReference type="EMBL" id="MCQ1539426.1"/>
    </source>
</evidence>